<dbReference type="Proteomes" id="UP000464675">
    <property type="component" value="Chromosome"/>
</dbReference>
<name>A0A6P1TCZ5_9GAMM</name>
<evidence type="ECO:0000256" key="1">
    <source>
        <dbReference type="SAM" id="SignalP"/>
    </source>
</evidence>
<dbReference type="AlphaFoldDB" id="A0A6P1TCZ5"/>
<feature type="chain" id="PRO_5044645668" evidence="1">
    <location>
        <begin position="19"/>
        <end position="107"/>
    </location>
</feature>
<dbReference type="EMBL" id="CP047491">
    <property type="protein sequence ID" value="QHQ39681.1"/>
    <property type="molecule type" value="Genomic_DNA"/>
</dbReference>
<gene>
    <name evidence="3" type="ORF">GTQ55_12250</name>
    <name evidence="2" type="ORF">HNQ53_002224</name>
</gene>
<proteinExistence type="predicted"/>
<reference evidence="3 4" key="1">
    <citation type="submission" date="2020-01" db="EMBL/GenBank/DDBJ databases">
        <title>The possibility of degradation of plastic by Microbulbifer hydrolyticus IRE-31.</title>
        <authorList>
            <person name="Liu L."/>
        </authorList>
    </citation>
    <scope>NUCLEOTIDE SEQUENCE [LARGE SCALE GENOMIC DNA]</scope>
    <source>
        <strain evidence="3 4">IRE-31</strain>
    </source>
</reference>
<dbReference type="Proteomes" id="UP000563601">
    <property type="component" value="Unassembled WGS sequence"/>
</dbReference>
<accession>A0A6P1TCZ5</accession>
<reference evidence="2 5" key="2">
    <citation type="submission" date="2020-08" db="EMBL/GenBank/DDBJ databases">
        <title>Genomic Encyclopedia of Type Strains, Phase IV (KMG-IV): sequencing the most valuable type-strain genomes for metagenomic binning, comparative biology and taxonomic classification.</title>
        <authorList>
            <person name="Goeker M."/>
        </authorList>
    </citation>
    <scope>NUCLEOTIDE SEQUENCE [LARGE SCALE GENOMIC DNA]</scope>
    <source>
        <strain evidence="2 5">DSM 11525</strain>
    </source>
</reference>
<evidence type="ECO:0000313" key="2">
    <source>
        <dbReference type="EMBL" id="MBB5211999.1"/>
    </source>
</evidence>
<evidence type="ECO:0000313" key="3">
    <source>
        <dbReference type="EMBL" id="QHQ39681.1"/>
    </source>
</evidence>
<protein>
    <submittedName>
        <fullName evidence="2">Uncharacterized protein</fullName>
    </submittedName>
</protein>
<keyword evidence="4" id="KW-1185">Reference proteome</keyword>
<evidence type="ECO:0000313" key="5">
    <source>
        <dbReference type="Proteomes" id="UP000563601"/>
    </source>
</evidence>
<feature type="signal peptide" evidence="1">
    <location>
        <begin position="1"/>
        <end position="18"/>
    </location>
</feature>
<sequence>MKKILVLIALVATNFSFAGQDSGSVSISKIGCHLEDSTCYVHIDKVVGPVDCSSSSVRWDKDASKGGNAALTLLTAAYFAGKKVQFNISDSCYGKYPTFHYFNVNNG</sequence>
<organism evidence="2 5">
    <name type="scientific">Microbulbifer hydrolyticus</name>
    <dbReference type="NCBI Taxonomy" id="48074"/>
    <lineage>
        <taxon>Bacteria</taxon>
        <taxon>Pseudomonadati</taxon>
        <taxon>Pseudomonadota</taxon>
        <taxon>Gammaproteobacteria</taxon>
        <taxon>Cellvibrionales</taxon>
        <taxon>Microbulbiferaceae</taxon>
        <taxon>Microbulbifer</taxon>
    </lineage>
</organism>
<dbReference type="RefSeq" id="WP_161858998.1">
    <property type="nucleotide sequence ID" value="NZ_CP047491.1"/>
</dbReference>
<dbReference type="OrthoDB" id="7065389at2"/>
<keyword evidence="1" id="KW-0732">Signal</keyword>
<evidence type="ECO:0000313" key="4">
    <source>
        <dbReference type="Proteomes" id="UP000464675"/>
    </source>
</evidence>
<dbReference type="EMBL" id="JACHHR010000003">
    <property type="protein sequence ID" value="MBB5211999.1"/>
    <property type="molecule type" value="Genomic_DNA"/>
</dbReference>